<evidence type="ECO:0000313" key="2">
    <source>
        <dbReference type="Proteomes" id="UP000670776"/>
    </source>
</evidence>
<accession>A0ABS4BTX9</accession>
<proteinExistence type="predicted"/>
<evidence type="ECO:0000313" key="1">
    <source>
        <dbReference type="EMBL" id="MBP0904054.1"/>
    </source>
</evidence>
<name>A0ABS4BTX9_9FLAO</name>
<sequence length="124" mass="13940">MVTNTTKITAIYQGGGLSIAGEINVNNFFSEVSIFISEPVVGQEISDNTTYTLNNDNTLKGQYYREDQNCFYHTTLSNVGLLKIRKIDKENFIVSGIFEFQAISGDCDETINITDGRFDMKYIP</sequence>
<gene>
    <name evidence="1" type="ORF">J8H85_09455</name>
</gene>
<reference evidence="1 2" key="1">
    <citation type="submission" date="2021-04" db="EMBL/GenBank/DDBJ databases">
        <title>Mariniflexile gromovii gen. nov., sp. nov., a gliding bacterium isolated from the sea urchin Strongylocentrotus intermedius.</title>
        <authorList>
            <person name="Ko S."/>
            <person name="Le V."/>
            <person name="Ahn C.-Y."/>
            <person name="Oh H.-M."/>
        </authorList>
    </citation>
    <scope>NUCLEOTIDE SEQUENCE [LARGE SCALE GENOMIC DNA]</scope>
    <source>
        <strain evidence="1 2">KCTC 12570</strain>
    </source>
</reference>
<keyword evidence="2" id="KW-1185">Reference proteome</keyword>
<dbReference type="InterPro" id="IPR046219">
    <property type="entry name" value="DUF6252"/>
</dbReference>
<organism evidence="1 2">
    <name type="scientific">Mariniflexile gromovii</name>
    <dbReference type="NCBI Taxonomy" id="362523"/>
    <lineage>
        <taxon>Bacteria</taxon>
        <taxon>Pseudomonadati</taxon>
        <taxon>Bacteroidota</taxon>
        <taxon>Flavobacteriia</taxon>
        <taxon>Flavobacteriales</taxon>
        <taxon>Flavobacteriaceae</taxon>
        <taxon>Mariniflexile</taxon>
    </lineage>
</organism>
<protein>
    <submittedName>
        <fullName evidence="1">Uncharacterized protein</fullName>
    </submittedName>
</protein>
<dbReference type="Proteomes" id="UP000670776">
    <property type="component" value="Unassembled WGS sequence"/>
</dbReference>
<dbReference type="Pfam" id="PF19765">
    <property type="entry name" value="DUF6252"/>
    <property type="match status" value="1"/>
</dbReference>
<dbReference type="RefSeq" id="WP_209654952.1">
    <property type="nucleotide sequence ID" value="NZ_JAGJCB010000007.1"/>
</dbReference>
<dbReference type="EMBL" id="JAGJCB010000007">
    <property type="protein sequence ID" value="MBP0904054.1"/>
    <property type="molecule type" value="Genomic_DNA"/>
</dbReference>
<comment type="caution">
    <text evidence="1">The sequence shown here is derived from an EMBL/GenBank/DDBJ whole genome shotgun (WGS) entry which is preliminary data.</text>
</comment>